<keyword evidence="3" id="KW-0687">Ribonucleoprotein</keyword>
<gene>
    <name evidence="4" type="ORF">DCAR_0519191</name>
</gene>
<proteinExistence type="inferred from homology"/>
<dbReference type="AlphaFoldDB" id="A0AAF0X4Z7"/>
<protein>
    <submittedName>
        <fullName evidence="4">Uncharacterized protein</fullName>
    </submittedName>
</protein>
<sequence>MVYIPENIKPICKVERVGRADTIYDVPGIVTLEPAFKRCISYMTSFEQCSFDEILDAYRKRKIARKKSGICIDRLPPTDVSRISDGGDVRPQKELFRMIKKKMLSFVGKINGNLIFTL</sequence>
<evidence type="ECO:0000256" key="2">
    <source>
        <dbReference type="ARBA" id="ARBA00022980"/>
    </source>
</evidence>
<reference evidence="4" key="1">
    <citation type="journal article" date="2016" name="Nat. Genet.">
        <title>A high-quality carrot genome assembly provides new insights into carotenoid accumulation and asterid genome evolution.</title>
        <authorList>
            <person name="Iorizzo M."/>
            <person name="Ellison S."/>
            <person name="Senalik D."/>
            <person name="Zeng P."/>
            <person name="Satapoomin P."/>
            <person name="Huang J."/>
            <person name="Bowman M."/>
            <person name="Iovene M."/>
            <person name="Sanseverino W."/>
            <person name="Cavagnaro P."/>
            <person name="Yildiz M."/>
            <person name="Macko-Podgorni A."/>
            <person name="Moranska E."/>
            <person name="Grzebelus E."/>
            <person name="Grzebelus D."/>
            <person name="Ashrafi H."/>
            <person name="Zheng Z."/>
            <person name="Cheng S."/>
            <person name="Spooner D."/>
            <person name="Van Deynze A."/>
            <person name="Simon P."/>
        </authorList>
    </citation>
    <scope>NUCLEOTIDE SEQUENCE</scope>
    <source>
        <tissue evidence="4">Leaf</tissue>
    </source>
</reference>
<name>A0AAF0X4Z7_DAUCS</name>
<dbReference type="Proteomes" id="UP000077755">
    <property type="component" value="Chromosome 5"/>
</dbReference>
<dbReference type="InterPro" id="IPR036823">
    <property type="entry name" value="Ribosomal_uS7_dom_sf"/>
</dbReference>
<evidence type="ECO:0000313" key="4">
    <source>
        <dbReference type="EMBL" id="WOG99835.1"/>
    </source>
</evidence>
<accession>A0AAF0X4Z7</accession>
<dbReference type="SUPFAM" id="SSF47973">
    <property type="entry name" value="Ribosomal protein S7"/>
    <property type="match status" value="1"/>
</dbReference>
<dbReference type="EMBL" id="CP093347">
    <property type="protein sequence ID" value="WOG99835.1"/>
    <property type="molecule type" value="Genomic_DNA"/>
</dbReference>
<dbReference type="GO" id="GO:0005840">
    <property type="term" value="C:ribosome"/>
    <property type="evidence" value="ECO:0007669"/>
    <property type="project" value="UniProtKB-KW"/>
</dbReference>
<dbReference type="GO" id="GO:1990904">
    <property type="term" value="C:ribonucleoprotein complex"/>
    <property type="evidence" value="ECO:0007669"/>
    <property type="project" value="UniProtKB-KW"/>
</dbReference>
<keyword evidence="2" id="KW-0689">Ribosomal protein</keyword>
<evidence type="ECO:0000313" key="5">
    <source>
        <dbReference type="Proteomes" id="UP000077755"/>
    </source>
</evidence>
<reference evidence="4" key="2">
    <citation type="submission" date="2022-03" db="EMBL/GenBank/DDBJ databases">
        <title>Draft title - Genomic analysis of global carrot germplasm unveils the trajectory of domestication and the origin of high carotenoid orange carrot.</title>
        <authorList>
            <person name="Iorizzo M."/>
            <person name="Ellison S."/>
            <person name="Senalik D."/>
            <person name="Macko-Podgorni A."/>
            <person name="Grzebelus D."/>
            <person name="Bostan H."/>
            <person name="Rolling W."/>
            <person name="Curaba J."/>
            <person name="Simon P."/>
        </authorList>
    </citation>
    <scope>NUCLEOTIDE SEQUENCE</scope>
    <source>
        <tissue evidence="4">Leaf</tissue>
    </source>
</reference>
<keyword evidence="5" id="KW-1185">Reference proteome</keyword>
<organism evidence="4 5">
    <name type="scientific">Daucus carota subsp. sativus</name>
    <name type="common">Carrot</name>
    <dbReference type="NCBI Taxonomy" id="79200"/>
    <lineage>
        <taxon>Eukaryota</taxon>
        <taxon>Viridiplantae</taxon>
        <taxon>Streptophyta</taxon>
        <taxon>Embryophyta</taxon>
        <taxon>Tracheophyta</taxon>
        <taxon>Spermatophyta</taxon>
        <taxon>Magnoliopsida</taxon>
        <taxon>eudicotyledons</taxon>
        <taxon>Gunneridae</taxon>
        <taxon>Pentapetalae</taxon>
        <taxon>asterids</taxon>
        <taxon>campanulids</taxon>
        <taxon>Apiales</taxon>
        <taxon>Apiaceae</taxon>
        <taxon>Apioideae</taxon>
        <taxon>Scandiceae</taxon>
        <taxon>Daucinae</taxon>
        <taxon>Daucus</taxon>
        <taxon>Daucus sect. Daucus</taxon>
    </lineage>
</organism>
<comment type="similarity">
    <text evidence="1">Belongs to the universal ribosomal protein uS7 family.</text>
</comment>
<evidence type="ECO:0000256" key="1">
    <source>
        <dbReference type="ARBA" id="ARBA00007151"/>
    </source>
</evidence>
<evidence type="ECO:0000256" key="3">
    <source>
        <dbReference type="ARBA" id="ARBA00023274"/>
    </source>
</evidence>